<sequence>MKLTRRTMMQGALAGAALGGAGFAPRWSHASVALGDMTVETLSDGHLVLPADFIFGPMPKDELGPVLAANGMTPDAALTPECNLTLLRSGDSVILFDAGSGSSFQQSAGKIADALDAAGLAPEDITHVVFTHGHPDHLWGVMDDFDEPFFYEAQHFIGKTEWDYWIDPKTVDTIDPGRTTMAVGAQRRLAEMEDAMTFFEDGEEILPGVAARMTPGHTPGHMSFEIRSGSESLMVIGDAIGNHHVAFARPGWHSGSDQDQELGAATRMALMDQIANEQMRIIGFHLPGGGIGRAEKTADGYRFVQES</sequence>
<dbReference type="PANTHER" id="PTHR42978">
    <property type="entry name" value="QUORUM-QUENCHING LACTONASE YTNP-RELATED-RELATED"/>
    <property type="match status" value="1"/>
</dbReference>
<evidence type="ECO:0000256" key="1">
    <source>
        <dbReference type="ARBA" id="ARBA00007749"/>
    </source>
</evidence>
<evidence type="ECO:0000256" key="2">
    <source>
        <dbReference type="ARBA" id="ARBA00022723"/>
    </source>
</evidence>
<evidence type="ECO:0000313" key="7">
    <source>
        <dbReference type="Proteomes" id="UP000199382"/>
    </source>
</evidence>
<dbReference type="InterPro" id="IPR051013">
    <property type="entry name" value="MBL_superfamily_lactonases"/>
</dbReference>
<name>A0A1G8KZ54_9RHOB</name>
<comment type="similarity">
    <text evidence="1">Belongs to the metallo-beta-lactamase superfamily.</text>
</comment>
<dbReference type="STRING" id="571298.SAMN04488026_1003132"/>
<evidence type="ECO:0000256" key="4">
    <source>
        <dbReference type="ARBA" id="ARBA00022833"/>
    </source>
</evidence>
<dbReference type="SUPFAM" id="SSF56281">
    <property type="entry name" value="Metallo-hydrolase/oxidoreductase"/>
    <property type="match status" value="1"/>
</dbReference>
<dbReference type="Gene3D" id="3.60.15.10">
    <property type="entry name" value="Ribonuclease Z/Hydroxyacylglutathione hydrolase-like"/>
    <property type="match status" value="1"/>
</dbReference>
<accession>A0A1G8KZ54</accession>
<dbReference type="RefSeq" id="WP_244520587.1">
    <property type="nucleotide sequence ID" value="NZ_FNEK01000003.1"/>
</dbReference>
<protein>
    <submittedName>
        <fullName evidence="6">Glyoxylase, beta-lactamase superfamily II</fullName>
    </submittedName>
</protein>
<dbReference type="InterPro" id="IPR006311">
    <property type="entry name" value="TAT_signal"/>
</dbReference>
<keyword evidence="4" id="KW-0862">Zinc</keyword>
<keyword evidence="2" id="KW-0479">Metal-binding</keyword>
<evidence type="ECO:0000313" key="6">
    <source>
        <dbReference type="EMBL" id="SDI48686.1"/>
    </source>
</evidence>
<keyword evidence="3" id="KW-0378">Hydrolase</keyword>
<evidence type="ECO:0000256" key="3">
    <source>
        <dbReference type="ARBA" id="ARBA00022801"/>
    </source>
</evidence>
<dbReference type="SMART" id="SM00849">
    <property type="entry name" value="Lactamase_B"/>
    <property type="match status" value="1"/>
</dbReference>
<dbReference type="InterPro" id="IPR036866">
    <property type="entry name" value="RibonucZ/Hydroxyglut_hydro"/>
</dbReference>
<proteinExistence type="inferred from homology"/>
<keyword evidence="7" id="KW-1185">Reference proteome</keyword>
<feature type="domain" description="Metallo-beta-lactamase" evidence="5">
    <location>
        <begin position="81"/>
        <end position="285"/>
    </location>
</feature>
<dbReference type="PANTHER" id="PTHR42978:SF6">
    <property type="entry name" value="QUORUM-QUENCHING LACTONASE YTNP-RELATED"/>
    <property type="match status" value="1"/>
</dbReference>
<dbReference type="EMBL" id="FNEK01000003">
    <property type="protein sequence ID" value="SDI48686.1"/>
    <property type="molecule type" value="Genomic_DNA"/>
</dbReference>
<dbReference type="CDD" id="cd07720">
    <property type="entry name" value="OPHC2-like_MBL-fold"/>
    <property type="match status" value="1"/>
</dbReference>
<gene>
    <name evidence="6" type="ORF">SAMN04488026_1003132</name>
</gene>
<dbReference type="GO" id="GO:0046872">
    <property type="term" value="F:metal ion binding"/>
    <property type="evidence" value="ECO:0007669"/>
    <property type="project" value="UniProtKB-KW"/>
</dbReference>
<reference evidence="6 7" key="1">
    <citation type="submission" date="2016-10" db="EMBL/GenBank/DDBJ databases">
        <authorList>
            <person name="de Groot N.N."/>
        </authorList>
    </citation>
    <scope>NUCLEOTIDE SEQUENCE [LARGE SCALE GENOMIC DNA]</scope>
    <source>
        <strain evidence="6 7">DSM 25294</strain>
    </source>
</reference>
<dbReference type="PROSITE" id="PS51318">
    <property type="entry name" value="TAT"/>
    <property type="match status" value="1"/>
</dbReference>
<dbReference type="Proteomes" id="UP000199382">
    <property type="component" value="Unassembled WGS sequence"/>
</dbReference>
<organism evidence="6 7">
    <name type="scientific">Aliiruegeria lutimaris</name>
    <dbReference type="NCBI Taxonomy" id="571298"/>
    <lineage>
        <taxon>Bacteria</taxon>
        <taxon>Pseudomonadati</taxon>
        <taxon>Pseudomonadota</taxon>
        <taxon>Alphaproteobacteria</taxon>
        <taxon>Rhodobacterales</taxon>
        <taxon>Roseobacteraceae</taxon>
        <taxon>Aliiruegeria</taxon>
    </lineage>
</organism>
<dbReference type="InterPro" id="IPR001279">
    <property type="entry name" value="Metallo-B-lactamas"/>
</dbReference>
<dbReference type="AlphaFoldDB" id="A0A1G8KZ54"/>
<evidence type="ECO:0000259" key="5">
    <source>
        <dbReference type="SMART" id="SM00849"/>
    </source>
</evidence>
<dbReference type="GO" id="GO:0016787">
    <property type="term" value="F:hydrolase activity"/>
    <property type="evidence" value="ECO:0007669"/>
    <property type="project" value="UniProtKB-KW"/>
</dbReference>
<dbReference type="Pfam" id="PF00753">
    <property type="entry name" value="Lactamase_B"/>
    <property type="match status" value="1"/>
</dbReference>